<dbReference type="InParanoid" id="A0A3P8XDV5"/>
<reference evidence="9" key="1">
    <citation type="journal article" date="2014" name="PLoS ONE">
        <title>The genome and linkage map of the northern pike (Esox lucius): conserved synteny revealed between the salmonid sister group and the Neoteleostei.</title>
        <authorList>
            <person name="Rondeau E.B."/>
            <person name="Minkley D.R."/>
            <person name="Leong J.S."/>
            <person name="Messmer A.M."/>
            <person name="Jantzen J.R."/>
            <person name="von Schalburg K.R."/>
            <person name="Lemon C."/>
            <person name="Bird N.H."/>
            <person name="Koop B.F."/>
        </authorList>
    </citation>
    <scope>NUCLEOTIDE SEQUENCE</scope>
</reference>
<reference evidence="8" key="3">
    <citation type="submission" date="2025-08" db="UniProtKB">
        <authorList>
            <consortium name="Ensembl"/>
        </authorList>
    </citation>
    <scope>IDENTIFICATION</scope>
</reference>
<dbReference type="Gene3D" id="1.10.10.60">
    <property type="entry name" value="Homeodomain-like"/>
    <property type="match status" value="1"/>
</dbReference>
<dbReference type="InterPro" id="IPR001356">
    <property type="entry name" value="HD"/>
</dbReference>
<dbReference type="InterPro" id="IPR020479">
    <property type="entry name" value="HD_metazoa"/>
</dbReference>
<dbReference type="GO" id="GO:0030154">
    <property type="term" value="P:cell differentiation"/>
    <property type="evidence" value="ECO:0007669"/>
    <property type="project" value="TreeGrafter"/>
</dbReference>
<evidence type="ECO:0000256" key="5">
    <source>
        <dbReference type="PROSITE-ProRule" id="PRU00108"/>
    </source>
</evidence>
<dbReference type="PANTHER" id="PTHR24340">
    <property type="entry name" value="HOMEOBOX PROTEIN NKX"/>
    <property type="match status" value="1"/>
</dbReference>
<dbReference type="OMA" id="CEGKGLP"/>
<evidence type="ECO:0000313" key="8">
    <source>
        <dbReference type="Ensembl" id="ENSELUP00000002789.2"/>
    </source>
</evidence>
<dbReference type="SUPFAM" id="SSF46689">
    <property type="entry name" value="Homeodomain-like"/>
    <property type="match status" value="1"/>
</dbReference>
<dbReference type="OrthoDB" id="6159439at2759"/>
<dbReference type="PRINTS" id="PR00024">
    <property type="entry name" value="HOMEOBOX"/>
</dbReference>
<dbReference type="CDD" id="cd00086">
    <property type="entry name" value="homeodomain"/>
    <property type="match status" value="1"/>
</dbReference>
<dbReference type="PROSITE" id="PS50071">
    <property type="entry name" value="HOMEOBOX_2"/>
    <property type="match status" value="1"/>
</dbReference>
<dbReference type="Proteomes" id="UP000265140">
    <property type="component" value="Chromosome 14"/>
</dbReference>
<dbReference type="InterPro" id="IPR050394">
    <property type="entry name" value="Homeobox_NK-like"/>
</dbReference>
<keyword evidence="9" id="KW-1185">Reference proteome</keyword>
<feature type="DNA-binding region" description="Homeobox" evidence="5">
    <location>
        <begin position="132"/>
        <end position="191"/>
    </location>
</feature>
<name>A0A3P8XDV5_ESOLU</name>
<reference evidence="8" key="2">
    <citation type="submission" date="2020-02" db="EMBL/GenBank/DDBJ databases">
        <title>Esox lucius (northern pike) genome, fEsoLuc1, primary haplotype.</title>
        <authorList>
            <person name="Myers G."/>
            <person name="Karagic N."/>
            <person name="Meyer A."/>
            <person name="Pippel M."/>
            <person name="Reichard M."/>
            <person name="Winkler S."/>
            <person name="Tracey A."/>
            <person name="Sims Y."/>
            <person name="Howe K."/>
            <person name="Rhie A."/>
            <person name="Formenti G."/>
            <person name="Durbin R."/>
            <person name="Fedrigo O."/>
            <person name="Jarvis E.D."/>
        </authorList>
    </citation>
    <scope>NUCLEOTIDE SEQUENCE [LARGE SCALE GENOMIC DNA]</scope>
</reference>
<evidence type="ECO:0000256" key="1">
    <source>
        <dbReference type="ARBA" id="ARBA00004123"/>
    </source>
</evidence>
<feature type="domain" description="Homeobox" evidence="7">
    <location>
        <begin position="130"/>
        <end position="190"/>
    </location>
</feature>
<dbReference type="GO" id="GO:0005634">
    <property type="term" value="C:nucleus"/>
    <property type="evidence" value="ECO:0007669"/>
    <property type="project" value="UniProtKB-SubCell"/>
</dbReference>
<dbReference type="InterPro" id="IPR017970">
    <property type="entry name" value="Homeobox_CS"/>
</dbReference>
<keyword evidence="3 5" id="KW-0371">Homeobox</keyword>
<evidence type="ECO:0000256" key="4">
    <source>
        <dbReference type="ARBA" id="ARBA00023242"/>
    </source>
</evidence>
<accession>A0A3P8XDV5</accession>
<keyword evidence="4 5" id="KW-0539">Nucleus</keyword>
<evidence type="ECO:0000256" key="3">
    <source>
        <dbReference type="ARBA" id="ARBA00023155"/>
    </source>
</evidence>
<dbReference type="GO" id="GO:0000981">
    <property type="term" value="F:DNA-binding transcription factor activity, RNA polymerase II-specific"/>
    <property type="evidence" value="ECO:0007669"/>
    <property type="project" value="InterPro"/>
</dbReference>
<protein>
    <submittedName>
        <fullName evidence="8">Posterior neuron-specific homeobox</fullName>
    </submittedName>
</protein>
<dbReference type="InterPro" id="IPR009057">
    <property type="entry name" value="Homeodomain-like_sf"/>
</dbReference>
<dbReference type="Bgee" id="ENSELUG00000004093">
    <property type="expression patterns" value="Expressed in muscle tissue and 2 other cell types or tissues"/>
</dbReference>
<keyword evidence="2 5" id="KW-0238">DNA-binding</keyword>
<evidence type="ECO:0000256" key="2">
    <source>
        <dbReference type="ARBA" id="ARBA00023125"/>
    </source>
</evidence>
<evidence type="ECO:0000256" key="6">
    <source>
        <dbReference type="RuleBase" id="RU000682"/>
    </source>
</evidence>
<dbReference type="PROSITE" id="PS00027">
    <property type="entry name" value="HOMEOBOX_1"/>
    <property type="match status" value="1"/>
</dbReference>
<organism evidence="8 9">
    <name type="scientific">Esox lucius</name>
    <name type="common">Northern pike</name>
    <dbReference type="NCBI Taxonomy" id="8010"/>
    <lineage>
        <taxon>Eukaryota</taxon>
        <taxon>Metazoa</taxon>
        <taxon>Chordata</taxon>
        <taxon>Craniata</taxon>
        <taxon>Vertebrata</taxon>
        <taxon>Euteleostomi</taxon>
        <taxon>Actinopterygii</taxon>
        <taxon>Neopterygii</taxon>
        <taxon>Teleostei</taxon>
        <taxon>Protacanthopterygii</taxon>
        <taxon>Esociformes</taxon>
        <taxon>Esocidae</taxon>
        <taxon>Esox</taxon>
    </lineage>
</organism>
<evidence type="ECO:0000313" key="9">
    <source>
        <dbReference type="Proteomes" id="UP000265140"/>
    </source>
</evidence>
<comment type="subcellular location">
    <subcellularLocation>
        <location evidence="1 5 6">Nucleus</location>
    </subcellularLocation>
</comment>
<proteinExistence type="predicted"/>
<dbReference type="GO" id="GO:0000978">
    <property type="term" value="F:RNA polymerase II cis-regulatory region sequence-specific DNA binding"/>
    <property type="evidence" value="ECO:0007669"/>
    <property type="project" value="TreeGrafter"/>
</dbReference>
<dbReference type="PANTHER" id="PTHR24340:SF106">
    <property type="entry name" value="HOMEOBOX PROTEIN PNX"/>
    <property type="match status" value="1"/>
</dbReference>
<dbReference type="AlphaFoldDB" id="A0A3P8XDV5"/>
<dbReference type="Ensembl" id="ENSELUT00000015122.3">
    <property type="protein sequence ID" value="ENSELUP00000002789.2"/>
    <property type="gene ID" value="ENSELUG00000004093.3"/>
</dbReference>
<reference evidence="8" key="4">
    <citation type="submission" date="2025-09" db="UniProtKB">
        <authorList>
            <consortium name="Ensembl"/>
        </authorList>
    </citation>
    <scope>IDENTIFICATION</scope>
</reference>
<dbReference type="Pfam" id="PF00046">
    <property type="entry name" value="Homeodomain"/>
    <property type="match status" value="1"/>
</dbReference>
<sequence length="252" mass="28387">MLQITGTQGGHTIISFTEQPTEQKIKMQPDKLLQVSRTSFSVTDILNPSKFTGKAISSHLRHDSTAESDIGKGNTDAAVISECYSKRAEFQSGPAGGEFSTSVDSAVSAEREVNRVHTASTCQSTEKSKGKARRVRTAFTLDQLRILEHSFHSSHYLSVFERYAIASTLRLTETQVKIWFQNRRTKWKKECEGKMSDQELHCGVRYPSPTPVYPMAMPLFNPMHCHQGPQIQLFTPPNFLVPQYHQHPNYVA</sequence>
<evidence type="ECO:0000259" key="7">
    <source>
        <dbReference type="PROSITE" id="PS50071"/>
    </source>
</evidence>
<dbReference type="GeneTree" id="ENSGT00940000166967"/>
<dbReference type="SMART" id="SM00389">
    <property type="entry name" value="HOX"/>
    <property type="match status" value="1"/>
</dbReference>